<reference evidence="3" key="2">
    <citation type="submission" date="2016-06" db="UniProtKB">
        <authorList>
            <consortium name="WormBaseParasite"/>
        </authorList>
    </citation>
    <scope>IDENTIFICATION</scope>
</reference>
<feature type="compositionally biased region" description="Low complexity" evidence="1">
    <location>
        <begin position="1"/>
        <end position="13"/>
    </location>
</feature>
<sequence>MASSSSNRPSHPSELLDAYHNNRTPNLQLADLGEHVVAFALDPQGSRHGPDGGLCDGKDDLFFTPTVHSDVNAS</sequence>
<keyword evidence="2" id="KW-1185">Reference proteome</keyword>
<protein>
    <submittedName>
        <fullName evidence="3">Str_synth domain-containing protein</fullName>
    </submittedName>
</protein>
<organism evidence="2 3">
    <name type="scientific">Globodera pallida</name>
    <name type="common">Potato cyst nematode worm</name>
    <name type="synonym">Heterodera pallida</name>
    <dbReference type="NCBI Taxonomy" id="36090"/>
    <lineage>
        <taxon>Eukaryota</taxon>
        <taxon>Metazoa</taxon>
        <taxon>Ecdysozoa</taxon>
        <taxon>Nematoda</taxon>
        <taxon>Chromadorea</taxon>
        <taxon>Rhabditida</taxon>
        <taxon>Tylenchina</taxon>
        <taxon>Tylenchomorpha</taxon>
        <taxon>Tylenchoidea</taxon>
        <taxon>Heteroderidae</taxon>
        <taxon>Heteroderinae</taxon>
        <taxon>Globodera</taxon>
    </lineage>
</organism>
<reference evidence="2" key="1">
    <citation type="submission" date="2014-05" db="EMBL/GenBank/DDBJ databases">
        <title>The genome and life-stage specific transcriptomes of Globodera pallida elucidate key aspects of plant parasitism by a cyst nematode.</title>
        <authorList>
            <person name="Cotton J.A."/>
            <person name="Lilley C.J."/>
            <person name="Jones L.M."/>
            <person name="Kikuchi T."/>
            <person name="Reid A.J."/>
            <person name="Thorpe P."/>
            <person name="Tsai I.J."/>
            <person name="Beasley H."/>
            <person name="Blok V."/>
            <person name="Cock P.J.A."/>
            <person name="Van den Akker S.E."/>
            <person name="Holroyd N."/>
            <person name="Hunt M."/>
            <person name="Mantelin S."/>
            <person name="Naghra H."/>
            <person name="Pain A."/>
            <person name="Palomares-Rius J.E."/>
            <person name="Zarowiecki M."/>
            <person name="Berriman M."/>
            <person name="Jones J.T."/>
            <person name="Urwin P.E."/>
        </authorList>
    </citation>
    <scope>NUCLEOTIDE SEQUENCE [LARGE SCALE GENOMIC DNA]</scope>
    <source>
        <strain evidence="2">Lindley</strain>
    </source>
</reference>
<accession>A0A183BR74</accession>
<dbReference type="Proteomes" id="UP000050741">
    <property type="component" value="Unassembled WGS sequence"/>
</dbReference>
<evidence type="ECO:0000256" key="1">
    <source>
        <dbReference type="SAM" id="MobiDB-lite"/>
    </source>
</evidence>
<evidence type="ECO:0000313" key="2">
    <source>
        <dbReference type="Proteomes" id="UP000050741"/>
    </source>
</evidence>
<dbReference type="WBParaSite" id="GPLIN_000311000">
    <property type="protein sequence ID" value="GPLIN_000311000"/>
    <property type="gene ID" value="GPLIN_000311000"/>
</dbReference>
<name>A0A183BR74_GLOPA</name>
<feature type="region of interest" description="Disordered" evidence="1">
    <location>
        <begin position="1"/>
        <end position="22"/>
    </location>
</feature>
<evidence type="ECO:0000313" key="3">
    <source>
        <dbReference type="WBParaSite" id="GPLIN_000311000"/>
    </source>
</evidence>
<proteinExistence type="predicted"/>
<dbReference type="AlphaFoldDB" id="A0A183BR74"/>